<dbReference type="Pfam" id="PF11958">
    <property type="entry name" value="DUF3472"/>
    <property type="match status" value="1"/>
</dbReference>
<organism evidence="2 3">
    <name type="scientific">Simplicispira metamorpha</name>
    <dbReference type="NCBI Taxonomy" id="80881"/>
    <lineage>
        <taxon>Bacteria</taxon>
        <taxon>Pseudomonadati</taxon>
        <taxon>Pseudomonadota</taxon>
        <taxon>Betaproteobacteria</taxon>
        <taxon>Burkholderiales</taxon>
        <taxon>Comamonadaceae</taxon>
        <taxon>Simplicispira</taxon>
    </lineage>
</organism>
<dbReference type="EMBL" id="SLXH01000037">
    <property type="protein sequence ID" value="TCP12552.1"/>
    <property type="molecule type" value="Genomic_DNA"/>
</dbReference>
<evidence type="ECO:0000313" key="3">
    <source>
        <dbReference type="Proteomes" id="UP000295182"/>
    </source>
</evidence>
<dbReference type="InterPro" id="IPR021862">
    <property type="entry name" value="DUF3472"/>
</dbReference>
<name>A0A4R2MYY6_9BURK</name>
<gene>
    <name evidence="2" type="ORF">EV674_13725</name>
</gene>
<protein>
    <submittedName>
        <fullName evidence="2">Uncharacterized protein DUF3472</fullName>
    </submittedName>
</protein>
<keyword evidence="1" id="KW-0732">Signal</keyword>
<dbReference type="Proteomes" id="UP000295182">
    <property type="component" value="Unassembled WGS sequence"/>
</dbReference>
<keyword evidence="3" id="KW-1185">Reference proteome</keyword>
<dbReference type="AlphaFoldDB" id="A0A4R2MYY6"/>
<sequence length="368" mass="40796">MKKWIVVMLPLIGSYANALQLPMHTQSLSYQTNSGAAPEGFYNHDMHINWHKEPDVSNMGFYAQFYFTFQAGTGGYTGLQQDRVDGKKAIFSIWDVGNQKTALPVASNCKRFGHEGTGTSCILPFQWKAGHEYKMRVWRISGNTNGSSEKWGGWAIDYATGEETLIGVIEVNNSSGYSGYGGLTGSTISTVEFYGANTAATNAITCSTMPYFGVTWNGPFSNNASRTPDSVVNKYITSIGTPCQNNVNSVANAPFTATTETGANIHAVVPENTNLWKKYNLQSYREVDCLYNWAEQFMPAAFNQAQFKQRRISRSLFGYYYRDYRNDGAGHALISDTVSNRLFMGKVGGEMEDLGDLKSWKQQSGCRS</sequence>
<feature type="signal peptide" evidence="1">
    <location>
        <begin position="1"/>
        <end position="18"/>
    </location>
</feature>
<reference evidence="2 3" key="1">
    <citation type="submission" date="2019-03" db="EMBL/GenBank/DDBJ databases">
        <title>Genomic Encyclopedia of Type Strains, Phase IV (KMG-IV): sequencing the most valuable type-strain genomes for metagenomic binning, comparative biology and taxonomic classification.</title>
        <authorList>
            <person name="Goeker M."/>
        </authorList>
    </citation>
    <scope>NUCLEOTIDE SEQUENCE [LARGE SCALE GENOMIC DNA]</scope>
    <source>
        <strain evidence="2 3">DSM 1837</strain>
    </source>
</reference>
<dbReference type="OrthoDB" id="8992954at2"/>
<evidence type="ECO:0000313" key="2">
    <source>
        <dbReference type="EMBL" id="TCP12552.1"/>
    </source>
</evidence>
<proteinExistence type="predicted"/>
<comment type="caution">
    <text evidence="2">The sequence shown here is derived from an EMBL/GenBank/DDBJ whole genome shotgun (WGS) entry which is preliminary data.</text>
</comment>
<evidence type="ECO:0000256" key="1">
    <source>
        <dbReference type="SAM" id="SignalP"/>
    </source>
</evidence>
<accession>A0A4R2MYY6</accession>
<feature type="chain" id="PRO_5020475741" evidence="1">
    <location>
        <begin position="19"/>
        <end position="368"/>
    </location>
</feature>
<dbReference type="RefSeq" id="WP_119014553.1">
    <property type="nucleotide sequence ID" value="NZ_QXNC01000041.1"/>
</dbReference>